<feature type="region of interest" description="Disordered" evidence="3">
    <location>
        <begin position="1071"/>
        <end position="1092"/>
    </location>
</feature>
<dbReference type="GO" id="GO:0140662">
    <property type="term" value="F:ATP-dependent protein folding chaperone"/>
    <property type="evidence" value="ECO:0007669"/>
    <property type="project" value="InterPro"/>
</dbReference>
<feature type="compositionally biased region" description="Pro residues" evidence="3">
    <location>
        <begin position="158"/>
        <end position="170"/>
    </location>
</feature>
<reference evidence="4" key="1">
    <citation type="journal article" date="2023" name="Mol. Phylogenet. Evol.">
        <title>Genome-scale phylogeny and comparative genomics of the fungal order Sordariales.</title>
        <authorList>
            <person name="Hensen N."/>
            <person name="Bonometti L."/>
            <person name="Westerberg I."/>
            <person name="Brannstrom I.O."/>
            <person name="Guillou S."/>
            <person name="Cros-Aarteil S."/>
            <person name="Calhoun S."/>
            <person name="Haridas S."/>
            <person name="Kuo A."/>
            <person name="Mondo S."/>
            <person name="Pangilinan J."/>
            <person name="Riley R."/>
            <person name="LaButti K."/>
            <person name="Andreopoulos B."/>
            <person name="Lipzen A."/>
            <person name="Chen C."/>
            <person name="Yan M."/>
            <person name="Daum C."/>
            <person name="Ng V."/>
            <person name="Clum A."/>
            <person name="Steindorff A."/>
            <person name="Ohm R.A."/>
            <person name="Martin F."/>
            <person name="Silar P."/>
            <person name="Natvig D.O."/>
            <person name="Lalanne C."/>
            <person name="Gautier V."/>
            <person name="Ament-Velasquez S.L."/>
            <person name="Kruys A."/>
            <person name="Hutchinson M.I."/>
            <person name="Powell A.J."/>
            <person name="Barry K."/>
            <person name="Miller A.N."/>
            <person name="Grigoriev I.V."/>
            <person name="Debuchy R."/>
            <person name="Gladieux P."/>
            <person name="Hiltunen Thoren M."/>
            <person name="Johannesson H."/>
        </authorList>
    </citation>
    <scope>NUCLEOTIDE SEQUENCE</scope>
    <source>
        <strain evidence="4">CBS 532.94</strain>
    </source>
</reference>
<gene>
    <name evidence="4" type="ORF">C8A03DRAFT_42673</name>
</gene>
<organism evidence="4 5">
    <name type="scientific">Achaetomium macrosporum</name>
    <dbReference type="NCBI Taxonomy" id="79813"/>
    <lineage>
        <taxon>Eukaryota</taxon>
        <taxon>Fungi</taxon>
        <taxon>Dikarya</taxon>
        <taxon>Ascomycota</taxon>
        <taxon>Pezizomycotina</taxon>
        <taxon>Sordariomycetes</taxon>
        <taxon>Sordariomycetidae</taxon>
        <taxon>Sordariales</taxon>
        <taxon>Chaetomiaceae</taxon>
        <taxon>Achaetomium</taxon>
    </lineage>
</organism>
<keyword evidence="5" id="KW-1185">Reference proteome</keyword>
<feature type="region of interest" description="Disordered" evidence="3">
    <location>
        <begin position="1"/>
        <end position="172"/>
    </location>
</feature>
<feature type="compositionally biased region" description="Low complexity" evidence="3">
    <location>
        <begin position="23"/>
        <end position="39"/>
    </location>
</feature>
<feature type="compositionally biased region" description="Pro residues" evidence="3">
    <location>
        <begin position="40"/>
        <end position="57"/>
    </location>
</feature>
<evidence type="ECO:0000313" key="5">
    <source>
        <dbReference type="Proteomes" id="UP001303760"/>
    </source>
</evidence>
<dbReference type="PRINTS" id="PR00301">
    <property type="entry name" value="HEATSHOCK70"/>
</dbReference>
<dbReference type="PANTHER" id="PTHR14187">
    <property type="entry name" value="ALPHA KINASE/ELONGATION FACTOR 2 KINASE"/>
    <property type="match status" value="1"/>
</dbReference>
<keyword evidence="2" id="KW-0067">ATP-binding</keyword>
<proteinExistence type="predicted"/>
<dbReference type="InterPro" id="IPR001938">
    <property type="entry name" value="Thaumatin"/>
</dbReference>
<keyword evidence="1" id="KW-0547">Nucleotide-binding</keyword>
<dbReference type="InterPro" id="IPR043129">
    <property type="entry name" value="ATPase_NBD"/>
</dbReference>
<dbReference type="SMART" id="SM00205">
    <property type="entry name" value="THN"/>
    <property type="match status" value="1"/>
</dbReference>
<evidence type="ECO:0000256" key="2">
    <source>
        <dbReference type="ARBA" id="ARBA00022840"/>
    </source>
</evidence>
<evidence type="ECO:0000256" key="1">
    <source>
        <dbReference type="ARBA" id="ARBA00022741"/>
    </source>
</evidence>
<dbReference type="Pfam" id="PF00012">
    <property type="entry name" value="HSP70"/>
    <property type="match status" value="1"/>
</dbReference>
<evidence type="ECO:0000256" key="3">
    <source>
        <dbReference type="SAM" id="MobiDB-lite"/>
    </source>
</evidence>
<dbReference type="SUPFAM" id="SSF53067">
    <property type="entry name" value="Actin-like ATPase domain"/>
    <property type="match status" value="2"/>
</dbReference>
<dbReference type="Proteomes" id="UP001303760">
    <property type="component" value="Unassembled WGS sequence"/>
</dbReference>
<dbReference type="InterPro" id="IPR037176">
    <property type="entry name" value="Osmotin/thaumatin-like_sf"/>
</dbReference>
<evidence type="ECO:0000313" key="4">
    <source>
        <dbReference type="EMBL" id="KAK4239743.1"/>
    </source>
</evidence>
<dbReference type="AlphaFoldDB" id="A0AAN7CCY2"/>
<comment type="caution">
    <text evidence="4">The sequence shown here is derived from an EMBL/GenBank/DDBJ whole genome shotgun (WGS) entry which is preliminary data.</text>
</comment>
<dbReference type="GO" id="GO:0005524">
    <property type="term" value="F:ATP binding"/>
    <property type="evidence" value="ECO:0007669"/>
    <property type="project" value="UniProtKB-KW"/>
</dbReference>
<dbReference type="InterPro" id="IPR013126">
    <property type="entry name" value="Hsp_70_fam"/>
</dbReference>
<dbReference type="Gene3D" id="2.60.110.10">
    <property type="entry name" value="Thaumatin"/>
    <property type="match status" value="1"/>
</dbReference>
<dbReference type="Gene3D" id="3.30.420.40">
    <property type="match status" value="2"/>
</dbReference>
<protein>
    <submittedName>
        <fullName evidence="4">Hsp70-like protein</fullName>
    </submittedName>
</protein>
<feature type="compositionally biased region" description="Pro residues" evidence="3">
    <location>
        <begin position="132"/>
        <end position="150"/>
    </location>
</feature>
<dbReference type="Pfam" id="PF00314">
    <property type="entry name" value="Thaumatin"/>
    <property type="match status" value="1"/>
</dbReference>
<dbReference type="Gene3D" id="3.90.640.10">
    <property type="entry name" value="Actin, Chain A, domain 4"/>
    <property type="match status" value="1"/>
</dbReference>
<dbReference type="PROSITE" id="PS51367">
    <property type="entry name" value="THAUMATIN_2"/>
    <property type="match status" value="1"/>
</dbReference>
<dbReference type="PANTHER" id="PTHR14187:SF79">
    <property type="entry name" value="HSP70 FAMILY PROTEIN (AFU_ORTHOLOGUE AFUA_1G15200)"/>
    <property type="match status" value="1"/>
</dbReference>
<name>A0AAN7CCY2_9PEZI</name>
<dbReference type="CDD" id="cd10170">
    <property type="entry name" value="ASKHA_NBD_HSP70"/>
    <property type="match status" value="1"/>
</dbReference>
<feature type="compositionally biased region" description="Polar residues" evidence="3">
    <location>
        <begin position="102"/>
        <end position="115"/>
    </location>
</feature>
<dbReference type="SUPFAM" id="SSF49870">
    <property type="entry name" value="Osmotin, thaumatin-like protein"/>
    <property type="match status" value="1"/>
</dbReference>
<reference evidence="4" key="2">
    <citation type="submission" date="2023-05" db="EMBL/GenBank/DDBJ databases">
        <authorList>
            <consortium name="Lawrence Berkeley National Laboratory"/>
            <person name="Steindorff A."/>
            <person name="Hensen N."/>
            <person name="Bonometti L."/>
            <person name="Westerberg I."/>
            <person name="Brannstrom I.O."/>
            <person name="Guillou S."/>
            <person name="Cros-Aarteil S."/>
            <person name="Calhoun S."/>
            <person name="Haridas S."/>
            <person name="Kuo A."/>
            <person name="Mondo S."/>
            <person name="Pangilinan J."/>
            <person name="Riley R."/>
            <person name="Labutti K."/>
            <person name="Andreopoulos B."/>
            <person name="Lipzen A."/>
            <person name="Chen C."/>
            <person name="Yanf M."/>
            <person name="Daum C."/>
            <person name="Ng V."/>
            <person name="Clum A."/>
            <person name="Ohm R."/>
            <person name="Martin F."/>
            <person name="Silar P."/>
            <person name="Natvig D."/>
            <person name="Lalanne C."/>
            <person name="Gautier V."/>
            <person name="Ament-Velasquez S.L."/>
            <person name="Kruys A."/>
            <person name="Hutchinson M.I."/>
            <person name="Powell A.J."/>
            <person name="Barry K."/>
            <person name="Miller A.N."/>
            <person name="Grigoriev I.V."/>
            <person name="Debuchy R."/>
            <person name="Gladieux P."/>
            <person name="Thoren M.H."/>
            <person name="Johannesson H."/>
        </authorList>
    </citation>
    <scope>NUCLEOTIDE SEQUENCE</scope>
    <source>
        <strain evidence="4">CBS 532.94</strain>
    </source>
</reference>
<sequence>MSSLNSRLKGFGFGKRKSSASIQPQQTGSPSPSPSILQSPTPPPGPPQIPPLFPSRPGPVATSAPNLPHASLQMNHPGAGPRPPSYSANYPPGPPGPVGRTSPLTNQGPTRTPPSQMVGGPPPINTGAPPVAGYPPPVMGGGPPPVPGGPPGYAGPAGYPPPAAPQPTGPIAPYQRNAAAEVEGNSRSKAQLIVGIDFGTTFSGVAFAFATNNEAKEDIITEWPGAGSYTKQKIPTVLYYDQYQKVVGWGPDIADALAPTGYPKPGVQKVEWFKLQLMLSGNTYIDPINLPPLPPGKSEIDVAADYLFKLRQAMRAALQKTLGEVFNREERNIRYYLTVPAIWNDAGKAATRAAAIQAGFLRDENDNRLTLVSEPEAAALFCSKTGLLNLKVHDAVLIVDCGGGTVDLIAYEVEDENPFTVAECTAGSGDSCGSTALNRNFSNILRTKIRKMKLPDGSKTAGRVYAKCIMDFENRIKADFRNNGQKWAVDVGIEAEFPEAGIEEGYMTFTNEEILQCFEPVVNRILELVRNQIIAIQAQNRTLQNILVVGGFGASEYLFQQIKLHVPPQFQSKVVRPMDSVAAIVKGAVTAGITERVITHRVARRHYLMATLQPFKEGYHPEAYRVPSLDGKDRCKFTRQIFVQKGQKVKIGEPVKVSFFRQVAPGATLMYEDILYACDDDVCPEYTKDPRIKEVVTLTSDLSRKNLEKDFERMDTPQGTFYRVYFDIYLTLDGSEFSAELVCQGEVMGRCRARFRWLSFRLADPFEPVDGESFSSLPCSLTLTCLSHLDIGWVTTPNSCTPGNMAAANMTITPSNSTTNATSIMPPSSVADITSVPASDKASTPLTVANSCGETIWPGIATQNGIGPGTGGFELAPGGRRTLFVSPDWAGRVWGRTNCSFNSDGTGPSQHSGGNGHGVACLTGDCFGKLDCEFTGQVPTTLAEFTLQGGSSNDQTFYDISLVDGYNLPLAIIYHPAANTTWIPPNLTNPACIATAGYLFTPVSSSSSFSSSSSSSNKSTPRFTHSVYPYPFEPTQTDATLSTWCPLPLLHSHLPKPIGLPWWQRRVSSSSSTTTTTSPSSNNNNSSSSSNNDRPAFQPCLSPCSAYHTAADCCTGPFNSADTCKPSPYSQAAKRVCPDAYSFAFDDRASTFVVPSGRGGWEVRFCPRGMRSTDILGNFADEVSEVGQGRKLSDDALRRVRGEGDIGSVERSEARNTLMERKRGWSVVGVVLALVMALFTA</sequence>
<dbReference type="EMBL" id="MU860056">
    <property type="protein sequence ID" value="KAK4239743.1"/>
    <property type="molecule type" value="Genomic_DNA"/>
</dbReference>
<accession>A0AAN7CCY2</accession>